<dbReference type="HOGENOM" id="CLU_929427_0_0_2"/>
<sequence>MNIFSIIGHYVIKLFSLIGTVIMTIPKIPRLIRNFDSSEIKQHLDSENIKENISKIREETAIDERISKIREETAIDERISKIRGSETFKHYESSDDDSGFIMIGGAFSAEEKERTVLILQILSALFIVLSILSIFNFISAIIYIPLGIVVVGYIVYLIYNKIKLMYKSDFNAYRDFFLMYIAVGVILYVINFNTNLVMSFSFEVLPSLTVLIFALVAVIAVFLIFRVRYYRNFTYGTVLDSGKNTAHVKVDYDIRSNVKPDIYIVENHIGAVEGEQVKLQLEEKLMSMSGNRPVNIIETANRI</sequence>
<reference evidence="3" key="1">
    <citation type="submission" date="2011-02" db="EMBL/GenBank/DDBJ databases">
        <title>Complete sequence of Methanobacterium sp. AL-21.</title>
        <authorList>
            <consortium name="US DOE Joint Genome Institute"/>
            <person name="Lucas S."/>
            <person name="Copeland A."/>
            <person name="Lapidus A."/>
            <person name="Cheng J.-F."/>
            <person name="Goodwin L."/>
            <person name="Pitluck S."/>
            <person name="Chertkov O."/>
            <person name="Detter J.C."/>
            <person name="Han C."/>
            <person name="Tapia R."/>
            <person name="Land M."/>
            <person name="Hauser L."/>
            <person name="Kyrpides N."/>
            <person name="Ivanova N."/>
            <person name="Mikhailova N."/>
            <person name="Pagani I."/>
            <person name="Cadillo-Quiroz H."/>
            <person name="Imachi H."/>
            <person name="Zinder S."/>
            <person name="Liu W."/>
            <person name="Woyke T."/>
        </authorList>
    </citation>
    <scope>NUCLEOTIDE SEQUENCE [LARGE SCALE GENOMIC DNA]</scope>
    <source>
        <strain evidence="3">AL-21</strain>
    </source>
</reference>
<proteinExistence type="predicted"/>
<dbReference type="InterPro" id="IPR018663">
    <property type="entry name" value="DUF2101_membrane"/>
</dbReference>
<dbReference type="Pfam" id="PF09874">
    <property type="entry name" value="DUF2101"/>
    <property type="match status" value="1"/>
</dbReference>
<evidence type="ECO:0008006" key="4">
    <source>
        <dbReference type="Google" id="ProtNLM"/>
    </source>
</evidence>
<keyword evidence="3" id="KW-1185">Reference proteome</keyword>
<keyword evidence="1" id="KW-0472">Membrane</keyword>
<feature type="transmembrane region" description="Helical" evidence="1">
    <location>
        <begin position="141"/>
        <end position="159"/>
    </location>
</feature>
<dbReference type="OrthoDB" id="71446at2157"/>
<feature type="transmembrane region" description="Helical" evidence="1">
    <location>
        <begin position="204"/>
        <end position="225"/>
    </location>
</feature>
<dbReference type="Proteomes" id="UP000007490">
    <property type="component" value="Chromosome"/>
</dbReference>
<name>F0T695_METLA</name>
<keyword evidence="1" id="KW-0812">Transmembrane</keyword>
<reference evidence="2 3" key="2">
    <citation type="journal article" date="2014" name="Int. J. Syst. Evol. Microbiol.">
        <title>Methanobacterium paludis sp. nov. and a novel strain of Methanobacterium lacus isolated from northern peatlands.</title>
        <authorList>
            <person name="Cadillo-Quiroz H."/>
            <person name="Brauer S.L."/>
            <person name="Goodson N."/>
            <person name="Yavitt J.B."/>
            <person name="Zinder S.H."/>
        </authorList>
    </citation>
    <scope>NUCLEOTIDE SEQUENCE [LARGE SCALE GENOMIC DNA]</scope>
    <source>
        <strain evidence="2 3">AL-21</strain>
    </source>
</reference>
<dbReference type="KEGG" id="mel:Metbo_1166"/>
<feature type="transmembrane region" description="Helical" evidence="1">
    <location>
        <begin position="116"/>
        <end position="135"/>
    </location>
</feature>
<keyword evidence="1" id="KW-1133">Transmembrane helix</keyword>
<dbReference type="EMBL" id="CP002551">
    <property type="protein sequence ID" value="ADZ09410.1"/>
    <property type="molecule type" value="Genomic_DNA"/>
</dbReference>
<dbReference type="eggNOG" id="arCOG05786">
    <property type="taxonomic scope" value="Archaea"/>
</dbReference>
<evidence type="ECO:0000313" key="2">
    <source>
        <dbReference type="EMBL" id="ADZ09410.1"/>
    </source>
</evidence>
<dbReference type="STRING" id="877455.Metbo_1166"/>
<organism evidence="2 3">
    <name type="scientific">Methanobacterium lacus (strain AL-21)</name>
    <dbReference type="NCBI Taxonomy" id="877455"/>
    <lineage>
        <taxon>Archaea</taxon>
        <taxon>Methanobacteriati</taxon>
        <taxon>Methanobacteriota</taxon>
        <taxon>Methanomada group</taxon>
        <taxon>Methanobacteria</taxon>
        <taxon>Methanobacteriales</taxon>
        <taxon>Methanobacteriaceae</taxon>
        <taxon>Methanobacterium</taxon>
    </lineage>
</organism>
<accession>F0T695</accession>
<evidence type="ECO:0000256" key="1">
    <source>
        <dbReference type="SAM" id="Phobius"/>
    </source>
</evidence>
<protein>
    <recommendedName>
        <fullName evidence="4">DUF2101 domain-containing protein</fullName>
    </recommendedName>
</protein>
<dbReference type="AlphaFoldDB" id="F0T695"/>
<feature type="transmembrane region" description="Helical" evidence="1">
    <location>
        <begin position="171"/>
        <end position="192"/>
    </location>
</feature>
<gene>
    <name evidence="2" type="ordered locus">Metbo_1166</name>
</gene>
<feature type="transmembrane region" description="Helical" evidence="1">
    <location>
        <begin position="6"/>
        <end position="25"/>
    </location>
</feature>
<evidence type="ECO:0000313" key="3">
    <source>
        <dbReference type="Proteomes" id="UP000007490"/>
    </source>
</evidence>